<dbReference type="EMBL" id="CAJNOE010002198">
    <property type="protein sequence ID" value="CAF1472582.1"/>
    <property type="molecule type" value="Genomic_DNA"/>
</dbReference>
<keyword evidence="1" id="KW-0732">Signal</keyword>
<evidence type="ECO:0000313" key="3">
    <source>
        <dbReference type="Proteomes" id="UP000663860"/>
    </source>
</evidence>
<feature type="signal peptide" evidence="1">
    <location>
        <begin position="1"/>
        <end position="16"/>
    </location>
</feature>
<sequence>MLLLLGVGGNLAAVQASRLFTTLHQQGKAEEFKDITQYHASKLFPNPYKIFCSTKSHLSTTRVLLYHD</sequence>
<name>A0A815RAE1_9BILA</name>
<accession>A0A815RAE1</accession>
<protein>
    <submittedName>
        <fullName evidence="2">Uncharacterized protein</fullName>
    </submittedName>
</protein>
<organism evidence="2 3">
    <name type="scientific">Adineta steineri</name>
    <dbReference type="NCBI Taxonomy" id="433720"/>
    <lineage>
        <taxon>Eukaryota</taxon>
        <taxon>Metazoa</taxon>
        <taxon>Spiralia</taxon>
        <taxon>Gnathifera</taxon>
        <taxon>Rotifera</taxon>
        <taxon>Eurotatoria</taxon>
        <taxon>Bdelloidea</taxon>
        <taxon>Adinetida</taxon>
        <taxon>Adinetidae</taxon>
        <taxon>Adineta</taxon>
    </lineage>
</organism>
<comment type="caution">
    <text evidence="2">The sequence shown here is derived from an EMBL/GenBank/DDBJ whole genome shotgun (WGS) entry which is preliminary data.</text>
</comment>
<feature type="chain" id="PRO_5032946581" evidence="1">
    <location>
        <begin position="17"/>
        <end position="68"/>
    </location>
</feature>
<reference evidence="2" key="1">
    <citation type="submission" date="2021-02" db="EMBL/GenBank/DDBJ databases">
        <authorList>
            <person name="Nowell W R."/>
        </authorList>
    </citation>
    <scope>NUCLEOTIDE SEQUENCE</scope>
</reference>
<gene>
    <name evidence="2" type="ORF">IZO911_LOCUS43542</name>
</gene>
<proteinExistence type="predicted"/>
<dbReference type="AlphaFoldDB" id="A0A815RAE1"/>
<evidence type="ECO:0000256" key="1">
    <source>
        <dbReference type="SAM" id="SignalP"/>
    </source>
</evidence>
<dbReference type="Proteomes" id="UP000663860">
    <property type="component" value="Unassembled WGS sequence"/>
</dbReference>
<evidence type="ECO:0000313" key="2">
    <source>
        <dbReference type="EMBL" id="CAF1472582.1"/>
    </source>
</evidence>